<protein>
    <submittedName>
        <fullName evidence="2">DUF4083 domain-containing protein</fullName>
    </submittedName>
</protein>
<gene>
    <name evidence="2" type="ORF">QUF89_09055</name>
</gene>
<feature type="transmembrane region" description="Helical" evidence="1">
    <location>
        <begin position="6"/>
        <end position="30"/>
    </location>
</feature>
<comment type="caution">
    <text evidence="2">The sequence shown here is derived from an EMBL/GenBank/DDBJ whole genome shotgun (WGS) entry which is preliminary data.</text>
</comment>
<dbReference type="KEGG" id="bsj:UP17_19090"/>
<accession>A0AAW7IAG0</accession>
<evidence type="ECO:0000256" key="1">
    <source>
        <dbReference type="SAM" id="Phobius"/>
    </source>
</evidence>
<evidence type="ECO:0000313" key="3">
    <source>
        <dbReference type="Proteomes" id="UP001234602"/>
    </source>
</evidence>
<evidence type="ECO:0000313" key="2">
    <source>
        <dbReference type="EMBL" id="MDM5452329.1"/>
    </source>
</evidence>
<name>A0AAW7IAG0_9BACI</name>
<reference evidence="2" key="1">
    <citation type="submission" date="2023-06" db="EMBL/GenBank/DDBJ databases">
        <title>Comparative genomics of Bacillaceae isolates and their secondary metabolite potential.</title>
        <authorList>
            <person name="Song L."/>
            <person name="Nielsen L.J."/>
            <person name="Mohite O."/>
            <person name="Xu X."/>
            <person name="Weber T."/>
            <person name="Kovacs A.T."/>
        </authorList>
    </citation>
    <scope>NUCLEOTIDE SEQUENCE</scope>
    <source>
        <strain evidence="2">D8_B_37</strain>
    </source>
</reference>
<dbReference type="Proteomes" id="UP001234602">
    <property type="component" value="Unassembled WGS sequence"/>
</dbReference>
<keyword evidence="1" id="KW-0812">Transmembrane</keyword>
<sequence length="59" mass="6910">MSSFNIADLIYQLFCLVFLILIIVGAVSLFRSSKHRKTRLDIMEKKMDDLHELIKRGKN</sequence>
<dbReference type="RefSeq" id="WP_061464519.1">
    <property type="nucleotide sequence ID" value="NZ_CP011008.1"/>
</dbReference>
<proteinExistence type="predicted"/>
<organism evidence="2 3">
    <name type="scientific">Peribacillus simplex</name>
    <dbReference type="NCBI Taxonomy" id="1478"/>
    <lineage>
        <taxon>Bacteria</taxon>
        <taxon>Bacillati</taxon>
        <taxon>Bacillota</taxon>
        <taxon>Bacilli</taxon>
        <taxon>Bacillales</taxon>
        <taxon>Bacillaceae</taxon>
        <taxon>Peribacillus</taxon>
    </lineage>
</organism>
<dbReference type="AlphaFoldDB" id="A0AAW7IAG0"/>
<dbReference type="EMBL" id="JAUCEY010000008">
    <property type="protein sequence ID" value="MDM5452329.1"/>
    <property type="molecule type" value="Genomic_DNA"/>
</dbReference>
<keyword evidence="1" id="KW-1133">Transmembrane helix</keyword>
<keyword evidence="1" id="KW-0472">Membrane</keyword>